<dbReference type="Gene3D" id="1.20.5.190">
    <property type="match status" value="1"/>
</dbReference>
<protein>
    <recommendedName>
        <fullName evidence="5">IQ domain-containing protein E</fullName>
    </recommendedName>
</protein>
<dbReference type="PANTHER" id="PTHR22590:SF3">
    <property type="entry name" value="IQ DOMAIN-CONTAINING PROTEIN E"/>
    <property type="match status" value="1"/>
</dbReference>
<feature type="compositionally biased region" description="Basic and acidic residues" evidence="2">
    <location>
        <begin position="619"/>
        <end position="641"/>
    </location>
</feature>
<accession>A0A8C5R5A2</accession>
<evidence type="ECO:0008006" key="5">
    <source>
        <dbReference type="Google" id="ProtNLM"/>
    </source>
</evidence>
<organism evidence="3 4">
    <name type="scientific">Leptobrachium leishanense</name>
    <name type="common">Leishan spiny toad</name>
    <dbReference type="NCBI Taxonomy" id="445787"/>
    <lineage>
        <taxon>Eukaryota</taxon>
        <taxon>Metazoa</taxon>
        <taxon>Chordata</taxon>
        <taxon>Craniata</taxon>
        <taxon>Vertebrata</taxon>
        <taxon>Euteleostomi</taxon>
        <taxon>Amphibia</taxon>
        <taxon>Batrachia</taxon>
        <taxon>Anura</taxon>
        <taxon>Pelobatoidea</taxon>
        <taxon>Megophryidae</taxon>
        <taxon>Leptobrachium</taxon>
    </lineage>
</organism>
<feature type="region of interest" description="Disordered" evidence="2">
    <location>
        <begin position="426"/>
        <end position="459"/>
    </location>
</feature>
<evidence type="ECO:0000256" key="2">
    <source>
        <dbReference type="SAM" id="MobiDB-lite"/>
    </source>
</evidence>
<evidence type="ECO:0000256" key="1">
    <source>
        <dbReference type="ARBA" id="ARBA00022737"/>
    </source>
</evidence>
<reference evidence="3" key="1">
    <citation type="submission" date="2025-08" db="UniProtKB">
        <authorList>
            <consortium name="Ensembl"/>
        </authorList>
    </citation>
    <scope>IDENTIFICATION</scope>
</reference>
<keyword evidence="4" id="KW-1185">Reference proteome</keyword>
<dbReference type="SMART" id="SM00015">
    <property type="entry name" value="IQ"/>
    <property type="match status" value="2"/>
</dbReference>
<evidence type="ECO:0000313" key="3">
    <source>
        <dbReference type="Ensembl" id="ENSLLEP00000046831.1"/>
    </source>
</evidence>
<dbReference type="Ensembl" id="ENSLLET00000048680.1">
    <property type="protein sequence ID" value="ENSLLEP00000046831.1"/>
    <property type="gene ID" value="ENSLLEG00000029639.1"/>
</dbReference>
<dbReference type="PROSITE" id="PS50096">
    <property type="entry name" value="IQ"/>
    <property type="match status" value="2"/>
</dbReference>
<keyword evidence="1" id="KW-0677">Repeat</keyword>
<name>A0A8C5R5A2_9ANUR</name>
<feature type="region of interest" description="Disordered" evidence="2">
    <location>
        <begin position="1"/>
        <end position="20"/>
    </location>
</feature>
<dbReference type="Pfam" id="PF00612">
    <property type="entry name" value="IQ"/>
    <property type="match status" value="2"/>
</dbReference>
<proteinExistence type="predicted"/>
<dbReference type="InterPro" id="IPR000048">
    <property type="entry name" value="IQ_motif_EF-hand-BS"/>
</dbReference>
<feature type="region of interest" description="Disordered" evidence="2">
    <location>
        <begin position="564"/>
        <end position="591"/>
    </location>
</feature>
<feature type="region of interest" description="Disordered" evidence="2">
    <location>
        <begin position="362"/>
        <end position="404"/>
    </location>
</feature>
<dbReference type="InterPro" id="IPR052318">
    <property type="entry name" value="CellDiv_DevSignal_Domain"/>
</dbReference>
<feature type="region of interest" description="Disordered" evidence="2">
    <location>
        <begin position="30"/>
        <end position="59"/>
    </location>
</feature>
<feature type="compositionally biased region" description="Acidic residues" evidence="2">
    <location>
        <begin position="674"/>
        <end position="685"/>
    </location>
</feature>
<feature type="compositionally biased region" description="Basic and acidic residues" evidence="2">
    <location>
        <begin position="472"/>
        <end position="495"/>
    </location>
</feature>
<dbReference type="AlphaFoldDB" id="A0A8C5R5A2"/>
<feature type="region of interest" description="Disordered" evidence="2">
    <location>
        <begin position="331"/>
        <end position="350"/>
    </location>
</feature>
<feature type="region of interest" description="Disordered" evidence="2">
    <location>
        <begin position="286"/>
        <end position="307"/>
    </location>
</feature>
<dbReference type="OrthoDB" id="2136082at2759"/>
<dbReference type="Proteomes" id="UP000694569">
    <property type="component" value="Unplaced"/>
</dbReference>
<feature type="compositionally biased region" description="Low complexity" evidence="2">
    <location>
        <begin position="496"/>
        <end position="518"/>
    </location>
</feature>
<dbReference type="PANTHER" id="PTHR22590">
    <property type="entry name" value="MYOSIN MOTOR DOMAIN-CONTAINING PROTEIN"/>
    <property type="match status" value="1"/>
</dbReference>
<dbReference type="GeneTree" id="ENSGT00940000163679"/>
<feature type="compositionally biased region" description="Basic and acidic residues" evidence="2">
    <location>
        <begin position="286"/>
        <end position="301"/>
    </location>
</feature>
<feature type="compositionally biased region" description="Basic and acidic residues" evidence="2">
    <location>
        <begin position="428"/>
        <end position="459"/>
    </location>
</feature>
<feature type="compositionally biased region" description="Polar residues" evidence="2">
    <location>
        <begin position="385"/>
        <end position="396"/>
    </location>
</feature>
<feature type="region of interest" description="Disordered" evidence="2">
    <location>
        <begin position="472"/>
        <end position="528"/>
    </location>
</feature>
<feature type="compositionally biased region" description="Basic and acidic residues" evidence="2">
    <location>
        <begin position="709"/>
        <end position="718"/>
    </location>
</feature>
<feature type="compositionally biased region" description="Polar residues" evidence="2">
    <location>
        <begin position="566"/>
        <end position="591"/>
    </location>
</feature>
<sequence>MSWLLKESEPEAEELAEYRDLDSVTDDGVSAITYESDTDKKGKKKKGTKSPRLQNSPYLSSAKLFTKKAPVWRSLKGTGQMHTENPMAKVPRQLWLASLKQGNGVTQPLKPSIDTGQAWASPTSGTPEYLKEALGMKKPKYSRSSSNGYIPGTPDYKEKEDMYDQIIDLKKMLQTQKSEYDILKTKLRRLEEENSRKDRQIEQLLDPARGSEFTRSLVDKKNDSSLLVNNLKQKVLKLEKQCKEKDNALSKLQTDLKTTSIEEMKIAMETYYEEIQRLQLLLVKSEATDRRSSPERKESQKRQKVLNSAVVRLSKRVKELQEENHSLKADLDRALAHSPTSSRSKGYSDWSKQRLVRRISELEKKLEKPGSPSAEGKVTSVPGEQKSQQEGDSSQAKPDLNEECERLRNLVKRVKEDRGALQTLLGTKESENKILKQEKTELEKQLKNSTDRNAEREEIQRLKQKIKKLEVELEDEKREKESTLKAVKKHSEFHGSRPSSARSAHSAMSESSSASSTSTERQHKQEAARLIQKNWKLYKNQKQNEDSGEVALLQAALRGHLERQRYLSTGSMPRSKSPRTNSLTDQDSSSLLHYSMSEEDAASFLQASFRAHLARSKMLEHRPSELKGRDSPLTRSQRDNARSPFAFRSSNKDSRYSLESSSQGGSFGDLREDYIEELSEEDTEEQAPKRGSVKNSPRRPPSASGKNQRSIEPKPHSDESDDSDDIIIVSPSRPPRRKDSDF</sequence>
<feature type="region of interest" description="Disordered" evidence="2">
    <location>
        <begin position="619"/>
        <end position="742"/>
    </location>
</feature>
<reference evidence="3" key="2">
    <citation type="submission" date="2025-09" db="UniProtKB">
        <authorList>
            <consortium name="Ensembl"/>
        </authorList>
    </citation>
    <scope>IDENTIFICATION</scope>
</reference>
<evidence type="ECO:0000313" key="4">
    <source>
        <dbReference type="Proteomes" id="UP000694569"/>
    </source>
</evidence>